<dbReference type="RefSeq" id="WP_005178654.1">
    <property type="nucleotide sequence ID" value="NZ_BANR01000027.1"/>
</dbReference>
<feature type="transmembrane region" description="Helical" evidence="7">
    <location>
        <begin position="396"/>
        <end position="418"/>
    </location>
</feature>
<evidence type="ECO:0000313" key="8">
    <source>
        <dbReference type="EMBL" id="GAC50627.1"/>
    </source>
</evidence>
<accession>L7KRQ1</accession>
<dbReference type="Proteomes" id="UP000010988">
    <property type="component" value="Unassembled WGS sequence"/>
</dbReference>
<feature type="transmembrane region" description="Helical" evidence="7">
    <location>
        <begin position="155"/>
        <end position="172"/>
    </location>
</feature>
<evidence type="ECO:0000256" key="4">
    <source>
        <dbReference type="ARBA" id="ARBA00022989"/>
    </source>
</evidence>
<dbReference type="EMBL" id="BANR01000027">
    <property type="protein sequence ID" value="GAC50627.1"/>
    <property type="molecule type" value="Genomic_DNA"/>
</dbReference>
<gene>
    <name evidence="8" type="ORF">GOACH_27_00120</name>
</gene>
<feature type="transmembrane region" description="Helical" evidence="7">
    <location>
        <begin position="259"/>
        <end position="279"/>
    </location>
</feature>
<dbReference type="GO" id="GO:0022857">
    <property type="term" value="F:transmembrane transporter activity"/>
    <property type="evidence" value="ECO:0007669"/>
    <property type="project" value="InterPro"/>
</dbReference>
<evidence type="ECO:0000256" key="1">
    <source>
        <dbReference type="ARBA" id="ARBA00004651"/>
    </source>
</evidence>
<feature type="region of interest" description="Disordered" evidence="6">
    <location>
        <begin position="1"/>
        <end position="24"/>
    </location>
</feature>
<feature type="transmembrane region" description="Helical" evidence="7">
    <location>
        <begin position="115"/>
        <end position="135"/>
    </location>
</feature>
<dbReference type="InterPro" id="IPR050367">
    <property type="entry name" value="APC_superfamily"/>
</dbReference>
<evidence type="ECO:0000313" key="9">
    <source>
        <dbReference type="Proteomes" id="UP000010988"/>
    </source>
</evidence>
<dbReference type="PIRSF" id="PIRSF006060">
    <property type="entry name" value="AA_transporter"/>
    <property type="match status" value="1"/>
</dbReference>
<dbReference type="Gene3D" id="1.20.1740.10">
    <property type="entry name" value="Amino acid/polyamine transporter I"/>
    <property type="match status" value="1"/>
</dbReference>
<feature type="transmembrane region" description="Helical" evidence="7">
    <location>
        <begin position="75"/>
        <end position="94"/>
    </location>
</feature>
<feature type="transmembrane region" description="Helical" evidence="7">
    <location>
        <begin position="430"/>
        <end position="453"/>
    </location>
</feature>
<dbReference type="OrthoDB" id="137613at2"/>
<dbReference type="eggNOG" id="COG0531">
    <property type="taxonomic scope" value="Bacteria"/>
</dbReference>
<keyword evidence="5 7" id="KW-0472">Membrane</keyword>
<protein>
    <submittedName>
        <fullName evidence="8">Putative amino acid transporter</fullName>
    </submittedName>
</protein>
<keyword evidence="2" id="KW-1003">Cell membrane</keyword>
<organism evidence="8 9">
    <name type="scientific">Gordonia aichiensis NBRC 108223</name>
    <dbReference type="NCBI Taxonomy" id="1220583"/>
    <lineage>
        <taxon>Bacteria</taxon>
        <taxon>Bacillati</taxon>
        <taxon>Actinomycetota</taxon>
        <taxon>Actinomycetes</taxon>
        <taxon>Mycobacteriales</taxon>
        <taxon>Gordoniaceae</taxon>
        <taxon>Gordonia</taxon>
    </lineage>
</organism>
<evidence type="ECO:0000256" key="2">
    <source>
        <dbReference type="ARBA" id="ARBA00022475"/>
    </source>
</evidence>
<feature type="transmembrane region" description="Helical" evidence="7">
    <location>
        <begin position="459"/>
        <end position="483"/>
    </location>
</feature>
<dbReference type="GO" id="GO:0005886">
    <property type="term" value="C:plasma membrane"/>
    <property type="evidence" value="ECO:0007669"/>
    <property type="project" value="UniProtKB-SubCell"/>
</dbReference>
<dbReference type="Pfam" id="PF13520">
    <property type="entry name" value="AA_permease_2"/>
    <property type="match status" value="1"/>
</dbReference>
<feature type="transmembrane region" description="Helical" evidence="7">
    <location>
        <begin position="367"/>
        <end position="384"/>
    </location>
</feature>
<name>L7KRQ1_9ACTN</name>
<feature type="transmembrane region" description="Helical" evidence="7">
    <location>
        <begin position="299"/>
        <end position="320"/>
    </location>
</feature>
<proteinExistence type="predicted"/>
<feature type="transmembrane region" description="Helical" evidence="7">
    <location>
        <begin position="219"/>
        <end position="239"/>
    </location>
</feature>
<keyword evidence="3 7" id="KW-0812">Transmembrane</keyword>
<feature type="transmembrane region" description="Helical" evidence="7">
    <location>
        <begin position="184"/>
        <end position="207"/>
    </location>
</feature>
<reference evidence="8 9" key="1">
    <citation type="submission" date="2012-12" db="EMBL/GenBank/DDBJ databases">
        <title>Whole genome shotgun sequence of Gordonia aichiensis NBRC 108223.</title>
        <authorList>
            <person name="Isaki-Nakamura S."/>
            <person name="Hosoyama A."/>
            <person name="Tsuchikane K."/>
            <person name="Ando Y."/>
            <person name="Baba S."/>
            <person name="Ohji S."/>
            <person name="Hamada M."/>
            <person name="Tamura T."/>
            <person name="Yamazoe A."/>
            <person name="Yamazaki S."/>
            <person name="Fujita N."/>
        </authorList>
    </citation>
    <scope>NUCLEOTIDE SEQUENCE [LARGE SCALE GENOMIC DNA]</scope>
    <source>
        <strain evidence="8 9">NBRC 108223</strain>
    </source>
</reference>
<dbReference type="STRING" id="1220583.GOACH_27_00120"/>
<sequence>MSTADPSRLAAAQGSSESPLPVGVDSAPPSGIDLKQDALGAPSIAFMVIAAAAPLTVMAGVAPLALAIGGVGAPVAYLAAGVAFAVFAVAFMAMTRATGGKGAFYSYITLGLGRVAGLASGFLAIVSYNALQIGVYGLLAVQTQDAISRLFGVDIPWPVLALVAIAIVWFVGRRGIDVGAKFLGVLLALETGILAVLAVAILVQGGAHGIEFSTFTPHAVFAPGMAGVLAFAFAAFMGFESTALYRSEARDPDRSIPRATYWAVGFMAVFYCFIVWAIVQAFGAAQVQQAAGENVADLFFSAMTTYVGTWATDVMSLLIVTSALASQLAFHNAINRYTYALARDGALPRVLDRTHPVYKSPSRAGNLQTAIAAVVVVAFGLAGADPYYQLLLVLNTPGIVGIIALQVITSLAVVAYFVRKKFVRTERVGVVAGVLSTVLLGLALGLLVGNIGLLTSMGAAANAALVGSVAVVFVLGVTAALYFRFRSPHIYAHIGGLYDDPHATIER</sequence>
<evidence type="ECO:0000256" key="5">
    <source>
        <dbReference type="ARBA" id="ARBA00023136"/>
    </source>
</evidence>
<dbReference type="PANTHER" id="PTHR42770:SF16">
    <property type="entry name" value="AMINO ACID PERMEASE"/>
    <property type="match status" value="1"/>
</dbReference>
<keyword evidence="9" id="KW-1185">Reference proteome</keyword>
<dbReference type="PANTHER" id="PTHR42770">
    <property type="entry name" value="AMINO ACID TRANSPORTER-RELATED"/>
    <property type="match status" value="1"/>
</dbReference>
<feature type="transmembrane region" description="Helical" evidence="7">
    <location>
        <begin position="44"/>
        <end position="69"/>
    </location>
</feature>
<evidence type="ECO:0000256" key="3">
    <source>
        <dbReference type="ARBA" id="ARBA00022692"/>
    </source>
</evidence>
<evidence type="ECO:0000256" key="6">
    <source>
        <dbReference type="SAM" id="MobiDB-lite"/>
    </source>
</evidence>
<keyword evidence="4 7" id="KW-1133">Transmembrane helix</keyword>
<evidence type="ECO:0000256" key="7">
    <source>
        <dbReference type="SAM" id="Phobius"/>
    </source>
</evidence>
<comment type="subcellular location">
    <subcellularLocation>
        <location evidence="1">Cell membrane</location>
        <topology evidence="1">Multi-pass membrane protein</topology>
    </subcellularLocation>
</comment>
<dbReference type="AlphaFoldDB" id="L7KRQ1"/>
<dbReference type="InterPro" id="IPR002293">
    <property type="entry name" value="AA/rel_permease1"/>
</dbReference>
<comment type="caution">
    <text evidence="8">The sequence shown here is derived from an EMBL/GenBank/DDBJ whole genome shotgun (WGS) entry which is preliminary data.</text>
</comment>